<protein>
    <submittedName>
        <fullName evidence="2">Uncharacterized protein</fullName>
    </submittedName>
</protein>
<keyword evidence="1" id="KW-0472">Membrane</keyword>
<feature type="transmembrane region" description="Helical" evidence="1">
    <location>
        <begin position="24"/>
        <end position="44"/>
    </location>
</feature>
<name>A0A381PCH1_9ZZZZ</name>
<evidence type="ECO:0000256" key="1">
    <source>
        <dbReference type="SAM" id="Phobius"/>
    </source>
</evidence>
<dbReference type="EMBL" id="UINC01000928">
    <property type="protein sequence ID" value="SUZ63987.1"/>
    <property type="molecule type" value="Genomic_DNA"/>
</dbReference>
<keyword evidence="1" id="KW-0812">Transmembrane</keyword>
<proteinExistence type="predicted"/>
<sequence>VEDPPNGADFSEHLPVNWTLRRGVASTVTILVLVLLGLIVLVVLSSRGAPQSATLPTGLLAVIPQDGDQSPRQAPVGVSLSPAWQPTITIDGVAIPDDQLTAGTRQLGEFFFSPNEGLAIAELRTGRVCAHVVAVPTIDVEVDNIDYRWCWTSF</sequence>
<organism evidence="2">
    <name type="scientific">marine metagenome</name>
    <dbReference type="NCBI Taxonomy" id="408172"/>
    <lineage>
        <taxon>unclassified sequences</taxon>
        <taxon>metagenomes</taxon>
        <taxon>ecological metagenomes</taxon>
    </lineage>
</organism>
<feature type="non-terminal residue" evidence="2">
    <location>
        <position position="1"/>
    </location>
</feature>
<reference evidence="2" key="1">
    <citation type="submission" date="2018-05" db="EMBL/GenBank/DDBJ databases">
        <authorList>
            <person name="Lanie J.A."/>
            <person name="Ng W.-L."/>
            <person name="Kazmierczak K.M."/>
            <person name="Andrzejewski T.M."/>
            <person name="Davidsen T.M."/>
            <person name="Wayne K.J."/>
            <person name="Tettelin H."/>
            <person name="Glass J.I."/>
            <person name="Rusch D."/>
            <person name="Podicherti R."/>
            <person name="Tsui H.-C.T."/>
            <person name="Winkler M.E."/>
        </authorList>
    </citation>
    <scope>NUCLEOTIDE SEQUENCE</scope>
</reference>
<keyword evidence="1" id="KW-1133">Transmembrane helix</keyword>
<gene>
    <name evidence="2" type="ORF">METZ01_LOCUS16841</name>
</gene>
<accession>A0A381PCH1</accession>
<evidence type="ECO:0000313" key="2">
    <source>
        <dbReference type="EMBL" id="SUZ63987.1"/>
    </source>
</evidence>
<dbReference type="AlphaFoldDB" id="A0A381PCH1"/>